<evidence type="ECO:0000256" key="3">
    <source>
        <dbReference type="ARBA" id="ARBA00022692"/>
    </source>
</evidence>
<keyword evidence="3 6" id="KW-0812">Transmembrane</keyword>
<evidence type="ECO:0000256" key="5">
    <source>
        <dbReference type="ARBA" id="ARBA00023136"/>
    </source>
</evidence>
<evidence type="ECO:0000259" key="7">
    <source>
        <dbReference type="Pfam" id="PF09335"/>
    </source>
</evidence>
<name>A0A420WZY4_9GAMM</name>
<keyword evidence="9" id="KW-1185">Reference proteome</keyword>
<feature type="transmembrane region" description="Helical" evidence="6">
    <location>
        <begin position="162"/>
        <end position="180"/>
    </location>
</feature>
<evidence type="ECO:0000256" key="6">
    <source>
        <dbReference type="RuleBase" id="RU366058"/>
    </source>
</evidence>
<dbReference type="RefSeq" id="WP_121171673.1">
    <property type="nucleotide sequence ID" value="NZ_RBIN01000002.1"/>
</dbReference>
<reference evidence="8 9" key="1">
    <citation type="submission" date="2018-10" db="EMBL/GenBank/DDBJ databases">
        <title>Genomic Encyclopedia of Type Strains, Phase IV (KMG-IV): sequencing the most valuable type-strain genomes for metagenomic binning, comparative biology and taxonomic classification.</title>
        <authorList>
            <person name="Goeker M."/>
        </authorList>
    </citation>
    <scope>NUCLEOTIDE SEQUENCE [LARGE SCALE GENOMIC DNA]</scope>
    <source>
        <strain evidence="8 9">DSM 23229</strain>
    </source>
</reference>
<dbReference type="OrthoDB" id="9800167at2"/>
<feature type="transmembrane region" description="Helical" evidence="6">
    <location>
        <begin position="79"/>
        <end position="105"/>
    </location>
</feature>
<gene>
    <name evidence="8" type="ORF">C7446_0913</name>
</gene>
<evidence type="ECO:0000256" key="2">
    <source>
        <dbReference type="ARBA" id="ARBA00022475"/>
    </source>
</evidence>
<dbReference type="PANTHER" id="PTHR12677:SF59">
    <property type="entry name" value="GOLGI APPARATUS MEMBRANE PROTEIN TVP38-RELATED"/>
    <property type="match status" value="1"/>
</dbReference>
<dbReference type="EMBL" id="RBIN01000002">
    <property type="protein sequence ID" value="RKR06913.1"/>
    <property type="molecule type" value="Genomic_DNA"/>
</dbReference>
<protein>
    <recommendedName>
        <fullName evidence="6">TVP38/TMEM64 family membrane protein</fullName>
    </recommendedName>
</protein>
<dbReference type="AlphaFoldDB" id="A0A420WZY4"/>
<evidence type="ECO:0000256" key="1">
    <source>
        <dbReference type="ARBA" id="ARBA00004651"/>
    </source>
</evidence>
<organism evidence="8 9">
    <name type="scientific">Kushneria sinocarnis</name>
    <dbReference type="NCBI Taxonomy" id="595502"/>
    <lineage>
        <taxon>Bacteria</taxon>
        <taxon>Pseudomonadati</taxon>
        <taxon>Pseudomonadota</taxon>
        <taxon>Gammaproteobacteria</taxon>
        <taxon>Oceanospirillales</taxon>
        <taxon>Halomonadaceae</taxon>
        <taxon>Kushneria</taxon>
    </lineage>
</organism>
<feature type="domain" description="VTT" evidence="7">
    <location>
        <begin position="71"/>
        <end position="184"/>
    </location>
</feature>
<keyword evidence="2 6" id="KW-1003">Cell membrane</keyword>
<feature type="transmembrane region" description="Helical" evidence="6">
    <location>
        <begin position="135"/>
        <end position="155"/>
    </location>
</feature>
<dbReference type="PANTHER" id="PTHR12677">
    <property type="entry name" value="GOLGI APPARATUS MEMBRANE PROTEIN TVP38-RELATED"/>
    <property type="match status" value="1"/>
</dbReference>
<comment type="subcellular location">
    <subcellularLocation>
        <location evidence="1 6">Cell membrane</location>
        <topology evidence="1 6">Multi-pass membrane protein</topology>
    </subcellularLocation>
</comment>
<evidence type="ECO:0000256" key="4">
    <source>
        <dbReference type="ARBA" id="ARBA00022989"/>
    </source>
</evidence>
<comment type="similarity">
    <text evidence="6">Belongs to the TVP38/TMEM64 family.</text>
</comment>
<feature type="transmembrane region" description="Helical" evidence="6">
    <location>
        <begin position="200"/>
        <end position="217"/>
    </location>
</feature>
<dbReference type="Pfam" id="PF09335">
    <property type="entry name" value="VTT_dom"/>
    <property type="match status" value="1"/>
</dbReference>
<sequence>MSRAKLLVILVLITVMVLFFATGLNEALSLHNLQSGQAHFRAWFDHSPWLIAGAFFGGYLLFAVLMLPGATPLNLLAGALFGLGWGVPIVSFASALGAMLAFLLARTLLRSSVERRLARHIGIINRGIEREGGHYLFMLRLLPIFPFAVVNLAMGVTRLRPAVFYAATQLGLLPGIVVFVNAGQQISELQDFHDLLSPDLLGALALLATLQLTLYLLQRRRNRWRPADQSRHES</sequence>
<proteinExistence type="inferred from homology"/>
<keyword evidence="5 6" id="KW-0472">Membrane</keyword>
<dbReference type="InterPro" id="IPR032816">
    <property type="entry name" value="VTT_dom"/>
</dbReference>
<feature type="transmembrane region" description="Helical" evidence="6">
    <location>
        <begin position="49"/>
        <end position="67"/>
    </location>
</feature>
<evidence type="ECO:0000313" key="8">
    <source>
        <dbReference type="EMBL" id="RKR06913.1"/>
    </source>
</evidence>
<dbReference type="Proteomes" id="UP000281975">
    <property type="component" value="Unassembled WGS sequence"/>
</dbReference>
<dbReference type="GO" id="GO:0005886">
    <property type="term" value="C:plasma membrane"/>
    <property type="evidence" value="ECO:0007669"/>
    <property type="project" value="UniProtKB-SubCell"/>
</dbReference>
<evidence type="ECO:0000313" key="9">
    <source>
        <dbReference type="Proteomes" id="UP000281975"/>
    </source>
</evidence>
<keyword evidence="4 6" id="KW-1133">Transmembrane helix</keyword>
<dbReference type="InterPro" id="IPR015414">
    <property type="entry name" value="TMEM64"/>
</dbReference>
<comment type="caution">
    <text evidence="8">The sequence shown here is derived from an EMBL/GenBank/DDBJ whole genome shotgun (WGS) entry which is preliminary data.</text>
</comment>
<accession>A0A420WZY4</accession>